<evidence type="ECO:0000313" key="1">
    <source>
        <dbReference type="EMBL" id="RUS34418.1"/>
    </source>
</evidence>
<organism evidence="1 2">
    <name type="scientific">Jimgerdemannia flammicorona</name>
    <dbReference type="NCBI Taxonomy" id="994334"/>
    <lineage>
        <taxon>Eukaryota</taxon>
        <taxon>Fungi</taxon>
        <taxon>Fungi incertae sedis</taxon>
        <taxon>Mucoromycota</taxon>
        <taxon>Mucoromycotina</taxon>
        <taxon>Endogonomycetes</taxon>
        <taxon>Endogonales</taxon>
        <taxon>Endogonaceae</taxon>
        <taxon>Jimgerdemannia</taxon>
    </lineage>
</organism>
<evidence type="ECO:0000313" key="2">
    <source>
        <dbReference type="Proteomes" id="UP000274822"/>
    </source>
</evidence>
<name>A0A433QXC4_9FUNG</name>
<sequence length="80" mass="9097">MNKHGIESFTFIVVEFVEIYPDLSQEENKANLIAREQFYLDLLFTLPSESRYNNLSVAGSSLGYKHTEEAKNKIGEPEGV</sequence>
<proteinExistence type="predicted"/>
<protein>
    <submittedName>
        <fullName evidence="1">Uncharacterized protein</fullName>
    </submittedName>
</protein>
<dbReference type="AlphaFoldDB" id="A0A433QXC4"/>
<accession>A0A433QXC4</accession>
<comment type="caution">
    <text evidence="1">The sequence shown here is derived from an EMBL/GenBank/DDBJ whole genome shotgun (WGS) entry which is preliminary data.</text>
</comment>
<dbReference type="EMBL" id="RBNJ01000509">
    <property type="protein sequence ID" value="RUS34418.1"/>
    <property type="molecule type" value="Genomic_DNA"/>
</dbReference>
<gene>
    <name evidence="1" type="ORF">BC938DRAFT_480573</name>
</gene>
<keyword evidence="2" id="KW-1185">Reference proteome</keyword>
<dbReference type="Proteomes" id="UP000274822">
    <property type="component" value="Unassembled WGS sequence"/>
</dbReference>
<reference evidence="1 2" key="1">
    <citation type="journal article" date="2018" name="New Phytol.">
        <title>Phylogenomics of Endogonaceae and evolution of mycorrhizas within Mucoromycota.</title>
        <authorList>
            <person name="Chang Y."/>
            <person name="Desiro A."/>
            <person name="Na H."/>
            <person name="Sandor L."/>
            <person name="Lipzen A."/>
            <person name="Clum A."/>
            <person name="Barry K."/>
            <person name="Grigoriev I.V."/>
            <person name="Martin F.M."/>
            <person name="Stajich J.E."/>
            <person name="Smith M.E."/>
            <person name="Bonito G."/>
            <person name="Spatafora J.W."/>
        </authorList>
    </citation>
    <scope>NUCLEOTIDE SEQUENCE [LARGE SCALE GENOMIC DNA]</scope>
    <source>
        <strain evidence="1 2">AD002</strain>
    </source>
</reference>